<evidence type="ECO:0000313" key="2">
    <source>
        <dbReference type="EMBL" id="KUN54003.1"/>
    </source>
</evidence>
<protein>
    <submittedName>
        <fullName evidence="2">Uncharacterized protein</fullName>
    </submittedName>
</protein>
<comment type="caution">
    <text evidence="2">The sequence shown here is derived from an EMBL/GenBank/DDBJ whole genome shotgun (WGS) entry which is preliminary data.</text>
</comment>
<dbReference type="RefSeq" id="WP_059212030.1">
    <property type="nucleotide sequence ID" value="NZ_KQ948691.1"/>
</dbReference>
<dbReference type="STRING" id="58343.AQJ46_50015"/>
<feature type="compositionally biased region" description="Basic residues" evidence="1">
    <location>
        <begin position="70"/>
        <end position="84"/>
    </location>
</feature>
<dbReference type="EMBL" id="LMWU01000084">
    <property type="protein sequence ID" value="KUN54003.1"/>
    <property type="molecule type" value="Genomic_DNA"/>
</dbReference>
<evidence type="ECO:0000256" key="1">
    <source>
        <dbReference type="SAM" id="MobiDB-lite"/>
    </source>
</evidence>
<evidence type="ECO:0000313" key="3">
    <source>
        <dbReference type="Proteomes" id="UP000053669"/>
    </source>
</evidence>
<gene>
    <name evidence="2" type="ORF">AQJ46_50015</name>
</gene>
<sequence>MPDHAQPGFLHTNTAWGSRLPGVVRPQSNMDSGGPALVCDGNQWAVAGVVSGPDESGKTLSTDVVPHARLTPRHHHGHRRAPMI</sequence>
<dbReference type="Proteomes" id="UP000053669">
    <property type="component" value="Unassembled WGS sequence"/>
</dbReference>
<dbReference type="AlphaFoldDB" id="A0A117QVW8"/>
<accession>A0A117QVW8</accession>
<organism evidence="2 3">
    <name type="scientific">Streptomyces canus</name>
    <dbReference type="NCBI Taxonomy" id="58343"/>
    <lineage>
        <taxon>Bacteria</taxon>
        <taxon>Bacillati</taxon>
        <taxon>Actinomycetota</taxon>
        <taxon>Actinomycetes</taxon>
        <taxon>Kitasatosporales</taxon>
        <taxon>Streptomycetaceae</taxon>
        <taxon>Streptomyces</taxon>
        <taxon>Streptomyces aurantiacus group</taxon>
    </lineage>
</organism>
<name>A0A117QVW8_9ACTN</name>
<reference evidence="2 3" key="1">
    <citation type="submission" date="2015-10" db="EMBL/GenBank/DDBJ databases">
        <title>Draft genome sequence of Streptomyces canus DSM 40017, type strain for the species Streptomyces canus.</title>
        <authorList>
            <person name="Ruckert C."/>
            <person name="Winkler A."/>
            <person name="Kalinowski J."/>
            <person name="Kampfer P."/>
            <person name="Glaeser S."/>
        </authorList>
    </citation>
    <scope>NUCLEOTIDE SEQUENCE [LARGE SCALE GENOMIC DNA]</scope>
    <source>
        <strain evidence="2 3">DSM 40017</strain>
    </source>
</reference>
<proteinExistence type="predicted"/>
<feature type="region of interest" description="Disordered" evidence="1">
    <location>
        <begin position="53"/>
        <end position="84"/>
    </location>
</feature>